<protein>
    <recommendedName>
        <fullName evidence="1">DNA-directed RNA polymerase</fullName>
        <ecNumber evidence="1">2.7.7.6</ecNumber>
    </recommendedName>
</protein>
<evidence type="ECO:0000256" key="4">
    <source>
        <dbReference type="ARBA" id="ARBA00022695"/>
    </source>
</evidence>
<feature type="compositionally biased region" description="Polar residues" evidence="6">
    <location>
        <begin position="88"/>
        <end position="100"/>
    </location>
</feature>
<keyword evidence="9" id="KW-1185">Reference proteome</keyword>
<evidence type="ECO:0000313" key="9">
    <source>
        <dbReference type="Proteomes" id="UP001385951"/>
    </source>
</evidence>
<keyword evidence="5" id="KW-0804">Transcription</keyword>
<dbReference type="EC" id="2.7.7.6" evidence="1"/>
<dbReference type="AlphaFoldDB" id="A0AAW0G8F0"/>
<evidence type="ECO:0000256" key="6">
    <source>
        <dbReference type="SAM" id="MobiDB-lite"/>
    </source>
</evidence>
<dbReference type="SUPFAM" id="SSF64484">
    <property type="entry name" value="beta and beta-prime subunits of DNA dependent RNA-polymerase"/>
    <property type="match status" value="1"/>
</dbReference>
<dbReference type="GO" id="GO:0006351">
    <property type="term" value="P:DNA-templated transcription"/>
    <property type="evidence" value="ECO:0007669"/>
    <property type="project" value="InterPro"/>
</dbReference>
<dbReference type="Pfam" id="PF04997">
    <property type="entry name" value="RNA_pol_Rpb1_1"/>
    <property type="match status" value="1"/>
</dbReference>
<keyword evidence="4" id="KW-0548">Nucleotidyltransferase</keyword>
<organism evidence="8 9">
    <name type="scientific">Cerrena zonata</name>
    <dbReference type="NCBI Taxonomy" id="2478898"/>
    <lineage>
        <taxon>Eukaryota</taxon>
        <taxon>Fungi</taxon>
        <taxon>Dikarya</taxon>
        <taxon>Basidiomycota</taxon>
        <taxon>Agaricomycotina</taxon>
        <taxon>Agaricomycetes</taxon>
        <taxon>Polyporales</taxon>
        <taxon>Cerrenaceae</taxon>
        <taxon>Cerrena</taxon>
    </lineage>
</organism>
<dbReference type="EMBL" id="JASBNA010000016">
    <property type="protein sequence ID" value="KAK7686514.1"/>
    <property type="molecule type" value="Genomic_DNA"/>
</dbReference>
<dbReference type="Proteomes" id="UP001385951">
    <property type="component" value="Unassembled WGS sequence"/>
</dbReference>
<dbReference type="GO" id="GO:0003677">
    <property type="term" value="F:DNA binding"/>
    <property type="evidence" value="ECO:0007669"/>
    <property type="project" value="InterPro"/>
</dbReference>
<evidence type="ECO:0000256" key="3">
    <source>
        <dbReference type="ARBA" id="ARBA00022679"/>
    </source>
</evidence>
<name>A0AAW0G8F0_9APHY</name>
<proteinExistence type="predicted"/>
<keyword evidence="2 8" id="KW-0240">DNA-directed RNA polymerase</keyword>
<keyword evidence="3" id="KW-0808">Transferase</keyword>
<accession>A0AAW0G8F0</accession>
<evidence type="ECO:0000259" key="7">
    <source>
        <dbReference type="Pfam" id="PF04997"/>
    </source>
</evidence>
<sequence length="111" mass="12166">MVDYQSDTRSPLLVRSSIPVDGGSTRSEDDLTYKLGDIIKASPNVWRCEQEGALAQVIAEFDQFQQFHVATYMDNDIAGILQALQKSGSSSESYPCSTKGQGRMSARKLDG</sequence>
<comment type="caution">
    <text evidence="8">The sequence shown here is derived from an EMBL/GenBank/DDBJ whole genome shotgun (WGS) entry which is preliminary data.</text>
</comment>
<dbReference type="GO" id="GO:0000428">
    <property type="term" value="C:DNA-directed RNA polymerase complex"/>
    <property type="evidence" value="ECO:0007669"/>
    <property type="project" value="UniProtKB-KW"/>
</dbReference>
<feature type="domain" description="RNA polymerase Rpb1" evidence="7">
    <location>
        <begin position="11"/>
        <end position="100"/>
    </location>
</feature>
<reference evidence="8 9" key="1">
    <citation type="submission" date="2022-09" db="EMBL/GenBank/DDBJ databases">
        <authorList>
            <person name="Palmer J.M."/>
        </authorList>
    </citation>
    <scope>NUCLEOTIDE SEQUENCE [LARGE SCALE GENOMIC DNA]</scope>
    <source>
        <strain evidence="8 9">DSM 7382</strain>
    </source>
</reference>
<evidence type="ECO:0000256" key="5">
    <source>
        <dbReference type="ARBA" id="ARBA00023163"/>
    </source>
</evidence>
<feature type="region of interest" description="Disordered" evidence="6">
    <location>
        <begin position="88"/>
        <end position="111"/>
    </location>
</feature>
<dbReference type="InterPro" id="IPR007080">
    <property type="entry name" value="RNA_pol_Rpb1_1"/>
</dbReference>
<dbReference type="GO" id="GO:0003899">
    <property type="term" value="F:DNA-directed RNA polymerase activity"/>
    <property type="evidence" value="ECO:0007669"/>
    <property type="project" value="UniProtKB-EC"/>
</dbReference>
<evidence type="ECO:0000256" key="1">
    <source>
        <dbReference type="ARBA" id="ARBA00012418"/>
    </source>
</evidence>
<evidence type="ECO:0000256" key="2">
    <source>
        <dbReference type="ARBA" id="ARBA00022478"/>
    </source>
</evidence>
<gene>
    <name evidence="8" type="primary">RPB1_3</name>
    <name evidence="8" type="ORF">QCA50_010112</name>
</gene>
<evidence type="ECO:0000313" key="8">
    <source>
        <dbReference type="EMBL" id="KAK7686514.1"/>
    </source>
</evidence>